<dbReference type="GO" id="GO:0008263">
    <property type="term" value="F:pyrimidine-specific mismatch base pair DNA N-glycosylase activity"/>
    <property type="evidence" value="ECO:0007669"/>
    <property type="project" value="TreeGrafter"/>
</dbReference>
<dbReference type="PANTHER" id="PTHR12159:SF9">
    <property type="entry name" value="G_T MISMATCH-SPECIFIC THYMINE DNA GLYCOSYLASE"/>
    <property type="match status" value="1"/>
</dbReference>
<dbReference type="SMART" id="SM00986">
    <property type="entry name" value="UDG"/>
    <property type="match status" value="1"/>
</dbReference>
<dbReference type="Gene3D" id="3.40.470.10">
    <property type="entry name" value="Uracil-DNA glycosylase-like domain"/>
    <property type="match status" value="1"/>
</dbReference>
<gene>
    <name evidence="6" type="ORF">QBC46DRAFT_362388</name>
</gene>
<accession>A0AAN6S6Z4</accession>
<evidence type="ECO:0000313" key="6">
    <source>
        <dbReference type="EMBL" id="KAK3942769.1"/>
    </source>
</evidence>
<name>A0AAN6S6Z4_9PEZI</name>
<protein>
    <submittedName>
        <fullName evidence="6">DNA glycosylase</fullName>
    </submittedName>
</protein>
<dbReference type="FunFam" id="3.40.470.10:FF:000010">
    <property type="entry name" value="G/U mismatch-specific DNA glycosylase"/>
    <property type="match status" value="1"/>
</dbReference>
<evidence type="ECO:0000256" key="2">
    <source>
        <dbReference type="ARBA" id="ARBA00022801"/>
    </source>
</evidence>
<dbReference type="InterPro" id="IPR015637">
    <property type="entry name" value="MUG/TDG"/>
</dbReference>
<evidence type="ECO:0000313" key="7">
    <source>
        <dbReference type="Proteomes" id="UP001303473"/>
    </source>
</evidence>
<evidence type="ECO:0000256" key="4">
    <source>
        <dbReference type="SAM" id="MobiDB-lite"/>
    </source>
</evidence>
<keyword evidence="7" id="KW-1185">Reference proteome</keyword>
<evidence type="ECO:0000256" key="1">
    <source>
        <dbReference type="ARBA" id="ARBA00022763"/>
    </source>
</evidence>
<comment type="caution">
    <text evidence="6">The sequence shown here is derived from an EMBL/GenBank/DDBJ whole genome shotgun (WGS) entry which is preliminary data.</text>
</comment>
<evidence type="ECO:0000256" key="3">
    <source>
        <dbReference type="ARBA" id="ARBA00023204"/>
    </source>
</evidence>
<evidence type="ECO:0000259" key="5">
    <source>
        <dbReference type="SMART" id="SM00986"/>
    </source>
</evidence>
<dbReference type="AlphaFoldDB" id="A0AAN6S6Z4"/>
<dbReference type="Pfam" id="PF03167">
    <property type="entry name" value="UDG"/>
    <property type="match status" value="1"/>
</dbReference>
<reference evidence="7" key="1">
    <citation type="journal article" date="2023" name="Mol. Phylogenet. Evol.">
        <title>Genome-scale phylogeny and comparative genomics of the fungal order Sordariales.</title>
        <authorList>
            <person name="Hensen N."/>
            <person name="Bonometti L."/>
            <person name="Westerberg I."/>
            <person name="Brannstrom I.O."/>
            <person name="Guillou S."/>
            <person name="Cros-Aarteil S."/>
            <person name="Calhoun S."/>
            <person name="Haridas S."/>
            <person name="Kuo A."/>
            <person name="Mondo S."/>
            <person name="Pangilinan J."/>
            <person name="Riley R."/>
            <person name="LaButti K."/>
            <person name="Andreopoulos B."/>
            <person name="Lipzen A."/>
            <person name="Chen C."/>
            <person name="Yan M."/>
            <person name="Daum C."/>
            <person name="Ng V."/>
            <person name="Clum A."/>
            <person name="Steindorff A."/>
            <person name="Ohm R.A."/>
            <person name="Martin F."/>
            <person name="Silar P."/>
            <person name="Natvig D.O."/>
            <person name="Lalanne C."/>
            <person name="Gautier V."/>
            <person name="Ament-Velasquez S.L."/>
            <person name="Kruys A."/>
            <person name="Hutchinson M.I."/>
            <person name="Powell A.J."/>
            <person name="Barry K."/>
            <person name="Miller A.N."/>
            <person name="Grigoriev I.V."/>
            <person name="Debuchy R."/>
            <person name="Gladieux P."/>
            <person name="Hiltunen Thoren M."/>
            <person name="Johannesson H."/>
        </authorList>
    </citation>
    <scope>NUCLEOTIDE SEQUENCE [LARGE SCALE GENOMIC DNA]</scope>
    <source>
        <strain evidence="7">CBS 340.73</strain>
    </source>
</reference>
<dbReference type="InterPro" id="IPR036895">
    <property type="entry name" value="Uracil-DNA_glycosylase-like_sf"/>
</dbReference>
<dbReference type="InterPro" id="IPR005122">
    <property type="entry name" value="Uracil-DNA_glycosylase-like"/>
</dbReference>
<keyword evidence="3" id="KW-0234">DNA repair</keyword>
<keyword evidence="2" id="KW-0378">Hydrolase</keyword>
<dbReference type="SMART" id="SM00987">
    <property type="entry name" value="UreE_C"/>
    <property type="match status" value="1"/>
</dbReference>
<feature type="compositionally biased region" description="Low complexity" evidence="4">
    <location>
        <begin position="59"/>
        <end position="69"/>
    </location>
</feature>
<feature type="domain" description="Uracil-DNA glycosylase-like" evidence="5">
    <location>
        <begin position="147"/>
        <end position="343"/>
    </location>
</feature>
<organism evidence="6 7">
    <name type="scientific">Diplogelasinospora grovesii</name>
    <dbReference type="NCBI Taxonomy" id="303347"/>
    <lineage>
        <taxon>Eukaryota</taxon>
        <taxon>Fungi</taxon>
        <taxon>Dikarya</taxon>
        <taxon>Ascomycota</taxon>
        <taxon>Pezizomycotina</taxon>
        <taxon>Sordariomycetes</taxon>
        <taxon>Sordariomycetidae</taxon>
        <taxon>Sordariales</taxon>
        <taxon>Diplogelasinosporaceae</taxon>
        <taxon>Diplogelasinospora</taxon>
    </lineage>
</organism>
<feature type="region of interest" description="Disordered" evidence="4">
    <location>
        <begin position="16"/>
        <end position="139"/>
    </location>
</feature>
<dbReference type="EMBL" id="MU853771">
    <property type="protein sequence ID" value="KAK3942769.1"/>
    <property type="molecule type" value="Genomic_DNA"/>
</dbReference>
<sequence>MERPPPTLLGALKLSDYMYNPPTEPGVVRRSARLGTSRLNGAGAHARLPPPSPSPSPTPKQSSRPSPSSIQKKRLISDRPDFRSSTPKKRKPTSPHFDMEDDASSSSSPSSLTERTQSPRSQSPRKRSRPSSGYAPPSTYAHLPALPDAIAPNLLVLFVGLNPGIETARTGHAYAHPTNLFWRLLYSSGVTPRLCSATEDRHMPELYSLGLTNIVSRPSRNGAELSKSEMDAGVDILHDKVRRWRPECVCIVGKSIWESLWRVRHGRSIKKDEFKYGWQDSTENMGVGEVADHERADGVTYKEDSRGDKEGWNGAPVFVASSTSGLAATLKPAEKEAIWRELGSWVEQRRSEREGSKKG</sequence>
<dbReference type="PANTHER" id="PTHR12159">
    <property type="entry name" value="G/T AND G/U MISMATCH-SPECIFIC DNA GLYCOSYLASE"/>
    <property type="match status" value="1"/>
</dbReference>
<feature type="compositionally biased region" description="Pro residues" evidence="4">
    <location>
        <begin position="48"/>
        <end position="58"/>
    </location>
</feature>
<dbReference type="SUPFAM" id="SSF52141">
    <property type="entry name" value="Uracil-DNA glycosylase-like"/>
    <property type="match status" value="1"/>
</dbReference>
<dbReference type="CDD" id="cd10028">
    <property type="entry name" value="UDG-F2_TDG_MUG"/>
    <property type="match status" value="1"/>
</dbReference>
<proteinExistence type="predicted"/>
<keyword evidence="1" id="KW-0227">DNA damage</keyword>
<dbReference type="Proteomes" id="UP001303473">
    <property type="component" value="Unassembled WGS sequence"/>
</dbReference>
<dbReference type="GO" id="GO:0006285">
    <property type="term" value="P:base-excision repair, AP site formation"/>
    <property type="evidence" value="ECO:0007669"/>
    <property type="project" value="InterPro"/>
</dbReference>
<dbReference type="GO" id="GO:0004844">
    <property type="term" value="F:uracil DNA N-glycosylase activity"/>
    <property type="evidence" value="ECO:0007669"/>
    <property type="project" value="TreeGrafter"/>
</dbReference>